<keyword evidence="1" id="KW-0175">Coiled coil</keyword>
<name>A0A6A2XWN7_HIBSY</name>
<feature type="region of interest" description="Disordered" evidence="2">
    <location>
        <begin position="1"/>
        <end position="25"/>
    </location>
</feature>
<dbReference type="PANTHER" id="PTHR31307">
    <property type="entry name" value="TRIHELIX TRANSCRIPTION FACTOR ASIL2"/>
    <property type="match status" value="1"/>
</dbReference>
<protein>
    <submittedName>
        <fullName evidence="3">Uncharacterized protein</fullName>
    </submittedName>
</protein>
<reference evidence="3" key="1">
    <citation type="submission" date="2019-09" db="EMBL/GenBank/DDBJ databases">
        <title>Draft genome information of white flower Hibiscus syriacus.</title>
        <authorList>
            <person name="Kim Y.-M."/>
        </authorList>
    </citation>
    <scope>NUCLEOTIDE SEQUENCE [LARGE SCALE GENOMIC DNA]</scope>
    <source>
        <strain evidence="3">YM2019G1</strain>
    </source>
</reference>
<gene>
    <name evidence="3" type="ORF">F3Y22_tig00116951pilonHSYRG00701</name>
</gene>
<keyword evidence="4" id="KW-1185">Reference proteome</keyword>
<feature type="coiled-coil region" evidence="1">
    <location>
        <begin position="68"/>
        <end position="95"/>
    </location>
</feature>
<dbReference type="Proteomes" id="UP000436088">
    <property type="component" value="Unassembled WGS sequence"/>
</dbReference>
<evidence type="ECO:0000256" key="1">
    <source>
        <dbReference type="SAM" id="Coils"/>
    </source>
</evidence>
<dbReference type="EMBL" id="VEPZ02001731">
    <property type="protein sequence ID" value="KAE8660717.1"/>
    <property type="molecule type" value="Genomic_DNA"/>
</dbReference>
<sequence length="111" mass="12418">MGNSDEVEGPQDIKYNIGESGSGSTYGARVLKGFEETPGKTAATVSEKMERDAVAEMVLAINILGGEFVRMEQMKMEMEKEIETMRMEMEMKRSEMILESQQRILDGSPKC</sequence>
<dbReference type="AlphaFoldDB" id="A0A6A2XWN7"/>
<dbReference type="InterPro" id="IPR044823">
    <property type="entry name" value="ASIL1/2-like"/>
</dbReference>
<evidence type="ECO:0000256" key="2">
    <source>
        <dbReference type="SAM" id="MobiDB-lite"/>
    </source>
</evidence>
<evidence type="ECO:0000313" key="4">
    <source>
        <dbReference type="Proteomes" id="UP000436088"/>
    </source>
</evidence>
<evidence type="ECO:0000313" key="3">
    <source>
        <dbReference type="EMBL" id="KAE8660717.1"/>
    </source>
</evidence>
<comment type="caution">
    <text evidence="3">The sequence shown here is derived from an EMBL/GenBank/DDBJ whole genome shotgun (WGS) entry which is preliminary data.</text>
</comment>
<organism evidence="3 4">
    <name type="scientific">Hibiscus syriacus</name>
    <name type="common">Rose of Sharon</name>
    <dbReference type="NCBI Taxonomy" id="106335"/>
    <lineage>
        <taxon>Eukaryota</taxon>
        <taxon>Viridiplantae</taxon>
        <taxon>Streptophyta</taxon>
        <taxon>Embryophyta</taxon>
        <taxon>Tracheophyta</taxon>
        <taxon>Spermatophyta</taxon>
        <taxon>Magnoliopsida</taxon>
        <taxon>eudicotyledons</taxon>
        <taxon>Gunneridae</taxon>
        <taxon>Pentapetalae</taxon>
        <taxon>rosids</taxon>
        <taxon>malvids</taxon>
        <taxon>Malvales</taxon>
        <taxon>Malvaceae</taxon>
        <taxon>Malvoideae</taxon>
        <taxon>Hibiscus</taxon>
    </lineage>
</organism>
<accession>A0A6A2XWN7</accession>
<proteinExistence type="predicted"/>
<dbReference type="PANTHER" id="PTHR31307:SF49">
    <property type="entry name" value="ALCOHOL DEHYDROGENASE TRANSCRIPTION FACTOR MYB_SANT-LIKE FAMILY PROTEIN"/>
    <property type="match status" value="1"/>
</dbReference>